<name>A0A4Y2IJ34_ARAVE</name>
<protein>
    <submittedName>
        <fullName evidence="1">Uncharacterized protein</fullName>
    </submittedName>
</protein>
<keyword evidence="2" id="KW-1185">Reference proteome</keyword>
<accession>A0A4Y2IJ34</accession>
<comment type="caution">
    <text evidence="1">The sequence shown here is derived from an EMBL/GenBank/DDBJ whole genome shotgun (WGS) entry which is preliminary data.</text>
</comment>
<proteinExistence type="predicted"/>
<dbReference type="AlphaFoldDB" id="A0A4Y2IJ34"/>
<dbReference type="EMBL" id="BGPR01002711">
    <property type="protein sequence ID" value="GBM77811.1"/>
    <property type="molecule type" value="Genomic_DNA"/>
</dbReference>
<evidence type="ECO:0000313" key="2">
    <source>
        <dbReference type="Proteomes" id="UP000499080"/>
    </source>
</evidence>
<gene>
    <name evidence="1" type="ORF">AVEN_201134_1</name>
</gene>
<sequence length="130" mass="14962">MYFLPRGSVGQVTGETLAHHFRLRWERNQDRIEDVCTIQLISRYFTSLISSTAFFVANDSPCRNRMYAPGQNLLSSNVLQISASKCSMGELDARSRSLFQSEKNSKLRDFFQSNPYKLLKLEVNLKIVSF</sequence>
<reference evidence="1 2" key="1">
    <citation type="journal article" date="2019" name="Sci. Rep.">
        <title>Orb-weaving spider Araneus ventricosus genome elucidates the spidroin gene catalogue.</title>
        <authorList>
            <person name="Kono N."/>
            <person name="Nakamura H."/>
            <person name="Ohtoshi R."/>
            <person name="Moran D.A.P."/>
            <person name="Shinohara A."/>
            <person name="Yoshida Y."/>
            <person name="Fujiwara M."/>
            <person name="Mori M."/>
            <person name="Tomita M."/>
            <person name="Arakawa K."/>
        </authorList>
    </citation>
    <scope>NUCLEOTIDE SEQUENCE [LARGE SCALE GENOMIC DNA]</scope>
</reference>
<dbReference type="Proteomes" id="UP000499080">
    <property type="component" value="Unassembled WGS sequence"/>
</dbReference>
<organism evidence="1 2">
    <name type="scientific">Araneus ventricosus</name>
    <name type="common">Orbweaver spider</name>
    <name type="synonym">Epeira ventricosa</name>
    <dbReference type="NCBI Taxonomy" id="182803"/>
    <lineage>
        <taxon>Eukaryota</taxon>
        <taxon>Metazoa</taxon>
        <taxon>Ecdysozoa</taxon>
        <taxon>Arthropoda</taxon>
        <taxon>Chelicerata</taxon>
        <taxon>Arachnida</taxon>
        <taxon>Araneae</taxon>
        <taxon>Araneomorphae</taxon>
        <taxon>Entelegynae</taxon>
        <taxon>Araneoidea</taxon>
        <taxon>Araneidae</taxon>
        <taxon>Araneus</taxon>
    </lineage>
</organism>
<evidence type="ECO:0000313" key="1">
    <source>
        <dbReference type="EMBL" id="GBM77811.1"/>
    </source>
</evidence>